<comment type="caution">
    <text evidence="2">The sequence shown here is derived from an EMBL/GenBank/DDBJ whole genome shotgun (WGS) entry which is preliminary data.</text>
</comment>
<sequence length="168" mass="17678">MVLLPSPPRPVSTDVDVSAHLSVDAAKCFFDLWCAALGLAPPVSKSAAANPAARSPRFVFPAFLSRTQTLPSSAKKSEKKRDSKGENTPPSPIVFTPHAGASDSTAPSLVALNSQRSQTQREEESRRSGDKEGGNSRDTLAEVSADSEGAGEVFGSDLSATMERSLFS</sequence>
<accession>A0A2G8Y1Y2</accession>
<evidence type="ECO:0000313" key="3">
    <source>
        <dbReference type="Proteomes" id="UP000236343"/>
    </source>
</evidence>
<proteinExistence type="predicted"/>
<feature type="compositionally biased region" description="Basic and acidic residues" evidence="1">
    <location>
        <begin position="119"/>
        <end position="135"/>
    </location>
</feature>
<dbReference type="AlphaFoldDB" id="A0A2G8Y1Y2"/>
<gene>
    <name evidence="2" type="ORF">TGCOUG_393140</name>
</gene>
<dbReference type="EMBL" id="AGQR02001633">
    <property type="protein sequence ID" value="PIM01285.1"/>
    <property type="molecule type" value="Genomic_DNA"/>
</dbReference>
<evidence type="ECO:0000256" key="1">
    <source>
        <dbReference type="SAM" id="MobiDB-lite"/>
    </source>
</evidence>
<name>A0A2G8Y1Y2_TOXGO</name>
<evidence type="ECO:0000313" key="2">
    <source>
        <dbReference type="EMBL" id="PIM01285.1"/>
    </source>
</evidence>
<protein>
    <submittedName>
        <fullName evidence="2">Uncharacterized protein</fullName>
    </submittedName>
</protein>
<feature type="compositionally biased region" description="Basic and acidic residues" evidence="1">
    <location>
        <begin position="75"/>
        <end position="85"/>
    </location>
</feature>
<feature type="region of interest" description="Disordered" evidence="1">
    <location>
        <begin position="69"/>
        <end position="168"/>
    </location>
</feature>
<dbReference type="Proteomes" id="UP000236343">
    <property type="component" value="Unassembled WGS sequence"/>
</dbReference>
<feature type="compositionally biased region" description="Polar residues" evidence="1">
    <location>
        <begin position="102"/>
        <end position="113"/>
    </location>
</feature>
<organism evidence="2 3">
    <name type="scientific">Toxoplasma gondii COUG</name>
    <dbReference type="NCBI Taxonomy" id="1074873"/>
    <lineage>
        <taxon>Eukaryota</taxon>
        <taxon>Sar</taxon>
        <taxon>Alveolata</taxon>
        <taxon>Apicomplexa</taxon>
        <taxon>Conoidasida</taxon>
        <taxon>Coccidia</taxon>
        <taxon>Eucoccidiorida</taxon>
        <taxon>Eimeriorina</taxon>
        <taxon>Sarcocystidae</taxon>
        <taxon>Toxoplasma</taxon>
    </lineage>
</organism>
<reference evidence="2 3" key="1">
    <citation type="journal article" date="2016" name="Nat. Commun.">
        <title>Local admixture of amplified and diversified secreted pathogenesis determinants shapes mosaic Toxoplasma gondii genomes.</title>
        <authorList>
            <person name="Lorenzi H."/>
            <person name="Khan A."/>
            <person name="Behnke M.S."/>
            <person name="Namasivayam S."/>
            <person name="Swapna L.S."/>
            <person name="Hadjithomas M."/>
            <person name="Karamycheva S."/>
            <person name="Pinney D."/>
            <person name="Brunk B.P."/>
            <person name="Ajioka J.W."/>
            <person name="Ajzenberg D."/>
            <person name="Boothroyd J.C."/>
            <person name="Boyle J.P."/>
            <person name="Darde M.L."/>
            <person name="Diaz-Miranda M.A."/>
            <person name="Dubey J.P."/>
            <person name="Fritz H.M."/>
            <person name="Gennari S.M."/>
            <person name="Gregory B.D."/>
            <person name="Kim K."/>
            <person name="Saeij J.P."/>
            <person name="Su C."/>
            <person name="White M.W."/>
            <person name="Zhu X.Q."/>
            <person name="Howe D.K."/>
            <person name="Rosenthal B.M."/>
            <person name="Grigg M.E."/>
            <person name="Parkinson J."/>
            <person name="Liu L."/>
            <person name="Kissinger J.C."/>
            <person name="Roos D.S."/>
            <person name="Sibley L.D."/>
        </authorList>
    </citation>
    <scope>NUCLEOTIDE SEQUENCE [LARGE SCALE GENOMIC DNA]</scope>
    <source>
        <strain evidence="2 3">COUG</strain>
    </source>
</reference>
<dbReference type="VEuPathDB" id="ToxoDB:TGCOUG_393140"/>